<comment type="caution">
    <text evidence="1">The sequence shown here is derived from an EMBL/GenBank/DDBJ whole genome shotgun (WGS) entry which is preliminary data.</text>
</comment>
<reference evidence="1" key="1">
    <citation type="journal article" date="2022" name="Front. Genet.">
        <title>Chromosome-Scale Assembly of the Dendrobium nobile Genome Provides Insights Into the Molecular Mechanism of the Biosynthesis of the Medicinal Active Ingredient of Dendrobium.</title>
        <authorList>
            <person name="Xu Q."/>
            <person name="Niu S.-C."/>
            <person name="Li K.-L."/>
            <person name="Zheng P.-J."/>
            <person name="Zhang X.-J."/>
            <person name="Jia Y."/>
            <person name="Liu Y."/>
            <person name="Niu Y.-X."/>
            <person name="Yu L.-H."/>
            <person name="Chen D.-F."/>
            <person name="Zhang G.-Q."/>
        </authorList>
    </citation>
    <scope>NUCLEOTIDE SEQUENCE</scope>
    <source>
        <tissue evidence="1">Leaf</tissue>
    </source>
</reference>
<evidence type="ECO:0000313" key="1">
    <source>
        <dbReference type="EMBL" id="KAI0527607.1"/>
    </source>
</evidence>
<dbReference type="EMBL" id="JAGYWB010000003">
    <property type="protein sequence ID" value="KAI0527607.1"/>
    <property type="molecule type" value="Genomic_DNA"/>
</dbReference>
<keyword evidence="2" id="KW-1185">Reference proteome</keyword>
<name>A0A8T3C3H9_DENNO</name>
<evidence type="ECO:0000313" key="2">
    <source>
        <dbReference type="Proteomes" id="UP000829196"/>
    </source>
</evidence>
<sequence>MAGRNVEVLKREIRQLKSDFAEKTSGFKNIFSAIHEKIDEKFPIMEEMIKKLLESQTKPTTSEVISSLTGQENRRNSNIGIMRENHEVIFWGRGDAIFGITSKEWKWSKIFSRTTDFRRKRRWREDRSTIHGLATLTGMSRSVPASSLVASFAGTQACYLLERRILIY</sequence>
<dbReference type="SMR" id="A0A8T3C3H9"/>
<dbReference type="AlphaFoldDB" id="A0A8T3C3H9"/>
<proteinExistence type="predicted"/>
<gene>
    <name evidence="1" type="ORF">KFK09_003212</name>
</gene>
<protein>
    <submittedName>
        <fullName evidence="1">Uncharacterized protein</fullName>
    </submittedName>
</protein>
<organism evidence="1 2">
    <name type="scientific">Dendrobium nobile</name>
    <name type="common">Orchid</name>
    <dbReference type="NCBI Taxonomy" id="94219"/>
    <lineage>
        <taxon>Eukaryota</taxon>
        <taxon>Viridiplantae</taxon>
        <taxon>Streptophyta</taxon>
        <taxon>Embryophyta</taxon>
        <taxon>Tracheophyta</taxon>
        <taxon>Spermatophyta</taxon>
        <taxon>Magnoliopsida</taxon>
        <taxon>Liliopsida</taxon>
        <taxon>Asparagales</taxon>
        <taxon>Orchidaceae</taxon>
        <taxon>Epidendroideae</taxon>
        <taxon>Malaxideae</taxon>
        <taxon>Dendrobiinae</taxon>
        <taxon>Dendrobium</taxon>
    </lineage>
</organism>
<dbReference type="Proteomes" id="UP000829196">
    <property type="component" value="Unassembled WGS sequence"/>
</dbReference>
<accession>A0A8T3C3H9</accession>